<evidence type="ECO:0000313" key="1">
    <source>
        <dbReference type="EMBL" id="CAB4835005.1"/>
    </source>
</evidence>
<dbReference type="SUPFAM" id="SSF48239">
    <property type="entry name" value="Terpenoid cyclases/Protein prenyltransferases"/>
    <property type="match status" value="1"/>
</dbReference>
<dbReference type="InterPro" id="IPR008930">
    <property type="entry name" value="Terpenoid_cyclase/PrenylTrfase"/>
</dbReference>
<proteinExistence type="predicted"/>
<dbReference type="EMBL" id="CAFABK010000113">
    <property type="protein sequence ID" value="CAB4835005.1"/>
    <property type="molecule type" value="Genomic_DNA"/>
</dbReference>
<accession>A0A6J7AQ76</accession>
<dbReference type="AlphaFoldDB" id="A0A6J7AQ76"/>
<protein>
    <submittedName>
        <fullName evidence="1">Unannotated protein</fullName>
    </submittedName>
</protein>
<dbReference type="Gene3D" id="1.50.10.20">
    <property type="match status" value="1"/>
</dbReference>
<reference evidence="1" key="1">
    <citation type="submission" date="2020-05" db="EMBL/GenBank/DDBJ databases">
        <authorList>
            <person name="Chiriac C."/>
            <person name="Salcher M."/>
            <person name="Ghai R."/>
            <person name="Kavagutti S V."/>
        </authorList>
    </citation>
    <scope>NUCLEOTIDE SEQUENCE</scope>
</reference>
<organism evidence="1">
    <name type="scientific">freshwater metagenome</name>
    <dbReference type="NCBI Taxonomy" id="449393"/>
    <lineage>
        <taxon>unclassified sequences</taxon>
        <taxon>metagenomes</taxon>
        <taxon>ecological metagenomes</taxon>
    </lineage>
</organism>
<sequence length="353" mass="35131">MVTMSKRISTALVALAACSLTFTANIGPAQGGATATTAKTTTTATTGLYGAGDPTYDGVFRQSLAILGLVANDVKPNKAAITWLLKQQCANGSFQAYRPDTTKACDVSDPVNYTGPDTNSTALALTALSSVNQTASAGSAAAWLTKQQNKDGGWPWFSASPSDSSSTGLVLVAVKALKPNGSASAIVRAGKYLTSVKLSCASGGGLAFQKPGAANAQSTSQAFTGLTAGLIVGGAQTLSPNPTCGATTASNAGSYLANAIMKDGALPNSFGAGSDFSSTAFSILGFVASATGKQAVTRGTATLAANASAYGVPDGEASPGALGLLLMVSKATNAKATNFGGINLITTLQQSQQ</sequence>
<gene>
    <name evidence="1" type="ORF">UFOPK3204_01645</name>
</gene>
<dbReference type="PROSITE" id="PS51257">
    <property type="entry name" value="PROKAR_LIPOPROTEIN"/>
    <property type="match status" value="1"/>
</dbReference>
<name>A0A6J7AQ76_9ZZZZ</name>